<evidence type="ECO:0000313" key="2">
    <source>
        <dbReference type="WBParaSite" id="TREG1_134160.1"/>
    </source>
</evidence>
<dbReference type="AlphaFoldDB" id="A0AA85J127"/>
<dbReference type="Proteomes" id="UP000050795">
    <property type="component" value="Unassembled WGS sequence"/>
</dbReference>
<dbReference type="WBParaSite" id="TREG1_134160.1">
    <property type="protein sequence ID" value="TREG1_134160.1"/>
    <property type="gene ID" value="TREG1_134160"/>
</dbReference>
<proteinExistence type="predicted"/>
<sequence>MEPGFLQSDNTSIVVGTRRQQRLKIQNFIRQGPAVGTNDNWNSGVMYGCRF</sequence>
<reference evidence="1" key="1">
    <citation type="submission" date="2022-06" db="EMBL/GenBank/DDBJ databases">
        <authorList>
            <person name="Berger JAMES D."/>
            <person name="Berger JAMES D."/>
        </authorList>
    </citation>
    <scope>NUCLEOTIDE SEQUENCE [LARGE SCALE GENOMIC DNA]</scope>
</reference>
<reference evidence="2" key="2">
    <citation type="submission" date="2023-11" db="UniProtKB">
        <authorList>
            <consortium name="WormBaseParasite"/>
        </authorList>
    </citation>
    <scope>IDENTIFICATION</scope>
</reference>
<evidence type="ECO:0000313" key="1">
    <source>
        <dbReference type="Proteomes" id="UP000050795"/>
    </source>
</evidence>
<organism evidence="1 2">
    <name type="scientific">Trichobilharzia regenti</name>
    <name type="common">Nasal bird schistosome</name>
    <dbReference type="NCBI Taxonomy" id="157069"/>
    <lineage>
        <taxon>Eukaryota</taxon>
        <taxon>Metazoa</taxon>
        <taxon>Spiralia</taxon>
        <taxon>Lophotrochozoa</taxon>
        <taxon>Platyhelminthes</taxon>
        <taxon>Trematoda</taxon>
        <taxon>Digenea</taxon>
        <taxon>Strigeidida</taxon>
        <taxon>Schistosomatoidea</taxon>
        <taxon>Schistosomatidae</taxon>
        <taxon>Trichobilharzia</taxon>
    </lineage>
</organism>
<accession>A0AA85J127</accession>
<protein>
    <submittedName>
        <fullName evidence="2">Uncharacterized protein</fullName>
    </submittedName>
</protein>
<name>A0AA85J127_TRIRE</name>
<keyword evidence="1" id="KW-1185">Reference proteome</keyword>